<dbReference type="InterPro" id="IPR010992">
    <property type="entry name" value="IHF-like_DNA-bd_dom_sf"/>
</dbReference>
<accession>A0A7K3VLN8</accession>
<dbReference type="GO" id="GO:0030261">
    <property type="term" value="P:chromosome condensation"/>
    <property type="evidence" value="ECO:0007669"/>
    <property type="project" value="UniProtKB-KW"/>
</dbReference>
<name>A0A7K3VLN8_RHILE</name>
<organism evidence="6 7">
    <name type="scientific">Rhizobium leguminosarum</name>
    <dbReference type="NCBI Taxonomy" id="384"/>
    <lineage>
        <taxon>Bacteria</taxon>
        <taxon>Pseudomonadati</taxon>
        <taxon>Pseudomonadota</taxon>
        <taxon>Alphaproteobacteria</taxon>
        <taxon>Hyphomicrobiales</taxon>
        <taxon>Rhizobiaceae</taxon>
        <taxon>Rhizobium/Agrobacterium group</taxon>
        <taxon>Rhizobium</taxon>
    </lineage>
</organism>
<evidence type="ECO:0000313" key="6">
    <source>
        <dbReference type="EMBL" id="NEK18075.1"/>
    </source>
</evidence>
<evidence type="ECO:0000256" key="3">
    <source>
        <dbReference type="ARBA" id="ARBA00023125"/>
    </source>
</evidence>
<dbReference type="InterPro" id="IPR000119">
    <property type="entry name" value="Hist_DNA-bd"/>
</dbReference>
<dbReference type="Proteomes" id="UP000471705">
    <property type="component" value="Unassembled WGS sequence"/>
</dbReference>
<gene>
    <name evidence="6" type="ORF">GR257_25005</name>
</gene>
<keyword evidence="3" id="KW-0238">DNA-binding</keyword>
<evidence type="ECO:0000256" key="2">
    <source>
        <dbReference type="ARBA" id="ARBA00023067"/>
    </source>
</evidence>
<evidence type="ECO:0000313" key="7">
    <source>
        <dbReference type="Proteomes" id="UP000471705"/>
    </source>
</evidence>
<protein>
    <recommendedName>
        <fullName evidence="8">DNA-binding protein</fullName>
    </recommendedName>
</protein>
<feature type="compositionally biased region" description="Basic residues" evidence="5">
    <location>
        <begin position="95"/>
        <end position="105"/>
    </location>
</feature>
<dbReference type="SMART" id="SM00411">
    <property type="entry name" value="BHL"/>
    <property type="match status" value="1"/>
</dbReference>
<dbReference type="Gene3D" id="4.10.520.10">
    <property type="entry name" value="IHF-like DNA-binding proteins"/>
    <property type="match status" value="1"/>
</dbReference>
<keyword evidence="2" id="KW-0226">DNA condensation</keyword>
<dbReference type="PANTHER" id="PTHR33175">
    <property type="entry name" value="DNA-BINDING PROTEIN HU"/>
    <property type="match status" value="1"/>
</dbReference>
<evidence type="ECO:0000256" key="5">
    <source>
        <dbReference type="SAM" id="MobiDB-lite"/>
    </source>
</evidence>
<comment type="similarity">
    <text evidence="1 4">Belongs to the bacterial histone-like protein family.</text>
</comment>
<dbReference type="CDD" id="cd00591">
    <property type="entry name" value="HU_IHF"/>
    <property type="match status" value="1"/>
</dbReference>
<sequence length="113" mass="12124">MTTTNEIADKIAADNGLTKAQGKSIVEAVLQAIADAAGSDTETSVPGFGKFKVKASPEREGRNPATGGRGFELTFAPRPEPDRPSTTRWQPPFKPSRRKSAKTTSRKPDMNGH</sequence>
<comment type="caution">
    <text evidence="6">The sequence shown here is derived from an EMBL/GenBank/DDBJ whole genome shotgun (WGS) entry which is preliminary data.</text>
</comment>
<evidence type="ECO:0000256" key="4">
    <source>
        <dbReference type="RuleBase" id="RU003939"/>
    </source>
</evidence>
<evidence type="ECO:0008006" key="8">
    <source>
        <dbReference type="Google" id="ProtNLM"/>
    </source>
</evidence>
<reference evidence="6 7" key="1">
    <citation type="submission" date="2019-12" db="EMBL/GenBank/DDBJ databases">
        <title>Rhizobium genotypes associated with high levels of biological nitrogen fixation by grain legumes in a temperate-maritime cropping system.</title>
        <authorList>
            <person name="Maluk M."/>
            <person name="Francesc Ferrando Molina F."/>
            <person name="Lopez Del Egido L."/>
            <person name="Lafos M."/>
            <person name="Langarica-Fuentes A."/>
            <person name="Gebre Yohannes G."/>
            <person name="Young M.W."/>
            <person name="Martin P."/>
            <person name="Gantlett R."/>
            <person name="Kenicer G."/>
            <person name="Hawes C."/>
            <person name="Begg G.S."/>
            <person name="Quilliam R.S."/>
            <person name="Squire G.R."/>
            <person name="Poole P.S."/>
            <person name="Young P.W."/>
            <person name="Iannetta P.M."/>
            <person name="James E.K."/>
        </authorList>
    </citation>
    <scope>NUCLEOTIDE SEQUENCE [LARGE SCALE GENOMIC DNA]</scope>
    <source>
        <strain evidence="6 7">JHI54</strain>
    </source>
</reference>
<dbReference type="PANTHER" id="PTHR33175:SF3">
    <property type="entry name" value="DNA-BINDING PROTEIN HU-BETA"/>
    <property type="match status" value="1"/>
</dbReference>
<dbReference type="GO" id="GO:0003677">
    <property type="term" value="F:DNA binding"/>
    <property type="evidence" value="ECO:0007669"/>
    <property type="project" value="UniProtKB-KW"/>
</dbReference>
<dbReference type="AlphaFoldDB" id="A0A7K3VLN8"/>
<proteinExistence type="inferred from homology"/>
<dbReference type="GO" id="GO:0030527">
    <property type="term" value="F:structural constituent of chromatin"/>
    <property type="evidence" value="ECO:0007669"/>
    <property type="project" value="InterPro"/>
</dbReference>
<dbReference type="EMBL" id="WUFV01000018">
    <property type="protein sequence ID" value="NEK18075.1"/>
    <property type="molecule type" value="Genomic_DNA"/>
</dbReference>
<evidence type="ECO:0000256" key="1">
    <source>
        <dbReference type="ARBA" id="ARBA00010529"/>
    </source>
</evidence>
<dbReference type="SUPFAM" id="SSF47729">
    <property type="entry name" value="IHF-like DNA-binding proteins"/>
    <property type="match status" value="1"/>
</dbReference>
<feature type="region of interest" description="Disordered" evidence="5">
    <location>
        <begin position="37"/>
        <end position="113"/>
    </location>
</feature>
<dbReference type="Pfam" id="PF00216">
    <property type="entry name" value="Bac_DNA_binding"/>
    <property type="match status" value="1"/>
</dbReference>